<gene>
    <name evidence="7" type="ORF">B5807_12177</name>
</gene>
<dbReference type="SUPFAM" id="SSF56801">
    <property type="entry name" value="Acetyl-CoA synthetase-like"/>
    <property type="match status" value="1"/>
</dbReference>
<evidence type="ECO:0000313" key="8">
    <source>
        <dbReference type="Proteomes" id="UP000193240"/>
    </source>
</evidence>
<dbReference type="GO" id="GO:0044550">
    <property type="term" value="P:secondary metabolite biosynthetic process"/>
    <property type="evidence" value="ECO:0007669"/>
    <property type="project" value="TreeGrafter"/>
</dbReference>
<dbReference type="Gene3D" id="3.30.559.30">
    <property type="entry name" value="Nonribosomal peptide synthetase, condensation domain"/>
    <property type="match status" value="1"/>
</dbReference>
<reference evidence="7 8" key="1">
    <citation type="journal article" date="2017" name="Genome Announc.">
        <title>Genome sequence of the saprophytic ascomycete Epicoccum nigrum ICMP 19927 strain isolated from New Zealand.</title>
        <authorList>
            <person name="Fokin M."/>
            <person name="Fleetwood D."/>
            <person name="Weir B.S."/>
            <person name="Villas-Boas S.G."/>
        </authorList>
    </citation>
    <scope>NUCLEOTIDE SEQUENCE [LARGE SCALE GENOMIC DNA]</scope>
    <source>
        <strain evidence="7 8">ICMP 19927</strain>
    </source>
</reference>
<evidence type="ECO:0008006" key="9">
    <source>
        <dbReference type="Google" id="ProtNLM"/>
    </source>
</evidence>
<dbReference type="GO" id="GO:0005737">
    <property type="term" value="C:cytoplasm"/>
    <property type="evidence" value="ECO:0007669"/>
    <property type="project" value="TreeGrafter"/>
</dbReference>
<dbReference type="Gene3D" id="3.30.559.10">
    <property type="entry name" value="Chloramphenicol acetyltransferase-like domain"/>
    <property type="match status" value="1"/>
</dbReference>
<dbReference type="SUPFAM" id="SSF52777">
    <property type="entry name" value="CoA-dependent acyltransferases"/>
    <property type="match status" value="2"/>
</dbReference>
<organism evidence="7 8">
    <name type="scientific">Epicoccum nigrum</name>
    <name type="common">Soil fungus</name>
    <name type="synonym">Epicoccum purpurascens</name>
    <dbReference type="NCBI Taxonomy" id="105696"/>
    <lineage>
        <taxon>Eukaryota</taxon>
        <taxon>Fungi</taxon>
        <taxon>Dikarya</taxon>
        <taxon>Ascomycota</taxon>
        <taxon>Pezizomycotina</taxon>
        <taxon>Dothideomycetes</taxon>
        <taxon>Pleosporomycetidae</taxon>
        <taxon>Pleosporales</taxon>
        <taxon>Pleosporineae</taxon>
        <taxon>Didymellaceae</taxon>
        <taxon>Epicoccum</taxon>
    </lineage>
</organism>
<keyword evidence="1" id="KW-0596">Phosphopantetheine</keyword>
<dbReference type="AlphaFoldDB" id="A0A1Y2LJ16"/>
<feature type="non-terminal residue" evidence="7">
    <location>
        <position position="1"/>
    </location>
</feature>
<dbReference type="Pfam" id="PF00501">
    <property type="entry name" value="AMP-binding"/>
    <property type="match status" value="1"/>
</dbReference>
<keyword evidence="8" id="KW-1185">Reference proteome</keyword>
<dbReference type="Gene3D" id="3.40.50.12780">
    <property type="entry name" value="N-terminal domain of ligase-like"/>
    <property type="match status" value="1"/>
</dbReference>
<evidence type="ECO:0000313" key="7">
    <source>
        <dbReference type="EMBL" id="OSS43187.1"/>
    </source>
</evidence>
<dbReference type="STRING" id="105696.A0A1Y2LJ16"/>
<dbReference type="CDD" id="cd19545">
    <property type="entry name" value="FUM14_C_NRPS-like"/>
    <property type="match status" value="1"/>
</dbReference>
<accession>A0A1Y2LJ16</accession>
<dbReference type="OMA" id="TITLGHI"/>
<evidence type="ECO:0000256" key="2">
    <source>
        <dbReference type="ARBA" id="ARBA00022553"/>
    </source>
</evidence>
<comment type="similarity">
    <text evidence="4">Belongs to the NRP synthetase family.</text>
</comment>
<dbReference type="PANTHER" id="PTHR45527:SF3">
    <property type="entry name" value="SIDEROPHORE SYNTHETASE (EUROFUNG)"/>
    <property type="match status" value="1"/>
</dbReference>
<feature type="domain" description="AMP-dependent synthetase/ligase" evidence="5">
    <location>
        <begin position="507"/>
        <end position="595"/>
    </location>
</feature>
<dbReference type="Proteomes" id="UP000193240">
    <property type="component" value="Unassembled WGS sequence"/>
</dbReference>
<proteinExistence type="inferred from homology"/>
<evidence type="ECO:0000259" key="5">
    <source>
        <dbReference type="Pfam" id="PF00501"/>
    </source>
</evidence>
<dbReference type="GO" id="GO:0031177">
    <property type="term" value="F:phosphopantetheine binding"/>
    <property type="evidence" value="ECO:0007669"/>
    <property type="project" value="TreeGrafter"/>
</dbReference>
<evidence type="ECO:0000259" key="6">
    <source>
        <dbReference type="Pfam" id="PF00668"/>
    </source>
</evidence>
<dbReference type="GO" id="GO:0016874">
    <property type="term" value="F:ligase activity"/>
    <property type="evidence" value="ECO:0007669"/>
    <property type="project" value="UniProtKB-KW"/>
</dbReference>
<dbReference type="Pfam" id="PF00668">
    <property type="entry name" value="Condensation"/>
    <property type="match status" value="1"/>
</dbReference>
<keyword evidence="3" id="KW-0436">Ligase</keyword>
<keyword evidence="2" id="KW-0597">Phosphoprotein</keyword>
<dbReference type="GO" id="GO:0043041">
    <property type="term" value="P:amino acid activation for nonribosomal peptide biosynthetic process"/>
    <property type="evidence" value="ECO:0007669"/>
    <property type="project" value="TreeGrafter"/>
</dbReference>
<dbReference type="PANTHER" id="PTHR45527">
    <property type="entry name" value="NONRIBOSOMAL PEPTIDE SYNTHETASE"/>
    <property type="match status" value="1"/>
</dbReference>
<dbReference type="InParanoid" id="A0A1Y2LJ16"/>
<dbReference type="InterPro" id="IPR042099">
    <property type="entry name" value="ANL_N_sf"/>
</dbReference>
<feature type="domain" description="Condensation" evidence="6">
    <location>
        <begin position="74"/>
        <end position="486"/>
    </location>
</feature>
<evidence type="ECO:0000256" key="4">
    <source>
        <dbReference type="ARBA" id="ARBA00029454"/>
    </source>
</evidence>
<dbReference type="EMBL" id="KZ107955">
    <property type="protein sequence ID" value="OSS43187.1"/>
    <property type="molecule type" value="Genomic_DNA"/>
</dbReference>
<dbReference type="InterPro" id="IPR023213">
    <property type="entry name" value="CAT-like_dom_sf"/>
</dbReference>
<name>A0A1Y2LJ16_EPING</name>
<dbReference type="InterPro" id="IPR001242">
    <property type="entry name" value="Condensation_dom"/>
</dbReference>
<evidence type="ECO:0000256" key="1">
    <source>
        <dbReference type="ARBA" id="ARBA00022450"/>
    </source>
</evidence>
<evidence type="ECO:0000256" key="3">
    <source>
        <dbReference type="ARBA" id="ARBA00022598"/>
    </source>
</evidence>
<dbReference type="InterPro" id="IPR000873">
    <property type="entry name" value="AMP-dep_synth/lig_dom"/>
</dbReference>
<sequence>MKLVAEARKTGLQLSVADVFQHPRLWALAKRGVVNSKPPEIDVPPFSLTGNMPALLDDLVTVLSGYGLDKQAIEDAYPCTPLQEGLISLTTRRPGDYVLQTTLRLSPDIDLSRFRAAWEFIVQSCAILRTRIIYHDTYGLLQIVIKEEAGWIDVDTLGHYLEEDQKTKMGLGKPLTQYALVHDLKTSQKLFVWTVHHALYDRTSQSLIFGLLNSIYNGTPITPYREYKYFIRYTLDQSDETAKVYWGSELLDFQSVSFPSLPLSIQEPRADSTLERFCALQPIETPDITMATVVRAAWAMVAHSRSGAADVVFGTTLSGRDAPVAGIESIIGPTIATLPTRVLVESEATVANYLQGIQTKMMELFPYQQTGLQKIAGISAAAKQACTFQTLLIIQPAEGDESKSSSLGAWQNETSTQAFSSYGLTLNCYLSEEGITTIADYDSRILDPWTMQMVLDQFRFLMQALAIADPNKVLGSIDVFAPNELEVLWDWNSKVPIAVEKCLHELFEDQVQARPHAPAIHAWDGALTYSELDNMATGLAHQLVSIGVGPGNIVPLCFEKSMWTSVAMLAVFKAGGAICMLDPTHPESRLRTIVQQ</sequence>
<protein>
    <recommendedName>
        <fullName evidence="9">AMP-dependent synthetase/ligase domain-containing protein</fullName>
    </recommendedName>
</protein>